<accession>A0ABW0K9M3</accession>
<organism evidence="1 2">
    <name type="scientific">Paenibacillus aestuarii</name>
    <dbReference type="NCBI Taxonomy" id="516965"/>
    <lineage>
        <taxon>Bacteria</taxon>
        <taxon>Bacillati</taxon>
        <taxon>Bacillota</taxon>
        <taxon>Bacilli</taxon>
        <taxon>Bacillales</taxon>
        <taxon>Paenibacillaceae</taxon>
        <taxon>Paenibacillus</taxon>
    </lineage>
</organism>
<protein>
    <submittedName>
        <fullName evidence="1">Uncharacterized protein</fullName>
    </submittedName>
</protein>
<name>A0ABW0K9M3_9BACL</name>
<keyword evidence="2" id="KW-1185">Reference proteome</keyword>
<reference evidence="2" key="1">
    <citation type="journal article" date="2019" name="Int. J. Syst. Evol. Microbiol.">
        <title>The Global Catalogue of Microorganisms (GCM) 10K type strain sequencing project: providing services to taxonomists for standard genome sequencing and annotation.</title>
        <authorList>
            <consortium name="The Broad Institute Genomics Platform"/>
            <consortium name="The Broad Institute Genome Sequencing Center for Infectious Disease"/>
            <person name="Wu L."/>
            <person name="Ma J."/>
        </authorList>
    </citation>
    <scope>NUCLEOTIDE SEQUENCE [LARGE SCALE GENOMIC DNA]</scope>
    <source>
        <strain evidence="2">KACC 11904</strain>
    </source>
</reference>
<sequence>MDPLHPLHGAVGRCANWYLPNCSEEGGGGGTCSPGKPNWRALVCAPWPEMPLQVGKTGLQPSTRVTCVLQVGKSELQQLLAGGGSTASAAWCRRAMR</sequence>
<dbReference type="EMBL" id="JBHSMJ010000020">
    <property type="protein sequence ID" value="MFC5449712.1"/>
    <property type="molecule type" value="Genomic_DNA"/>
</dbReference>
<evidence type="ECO:0000313" key="2">
    <source>
        <dbReference type="Proteomes" id="UP001596044"/>
    </source>
</evidence>
<dbReference type="RefSeq" id="WP_377525182.1">
    <property type="nucleotide sequence ID" value="NZ_JBHSMJ010000020.1"/>
</dbReference>
<dbReference type="Proteomes" id="UP001596044">
    <property type="component" value="Unassembled WGS sequence"/>
</dbReference>
<proteinExistence type="predicted"/>
<evidence type="ECO:0000313" key="1">
    <source>
        <dbReference type="EMBL" id="MFC5449712.1"/>
    </source>
</evidence>
<gene>
    <name evidence="1" type="ORF">ACFPOG_15685</name>
</gene>
<comment type="caution">
    <text evidence="1">The sequence shown here is derived from an EMBL/GenBank/DDBJ whole genome shotgun (WGS) entry which is preliminary data.</text>
</comment>